<dbReference type="RefSeq" id="WP_012946228.1">
    <property type="nucleotide sequence ID" value="NC_013748.1"/>
</dbReference>
<dbReference type="EMBL" id="CP001865">
    <property type="protein sequence ID" value="ADB63989.1"/>
    <property type="molecule type" value="Genomic_DNA"/>
</dbReference>
<reference evidence="1 2" key="1">
    <citation type="journal article" date="2010" name="Stand. Genomic Sci.">
        <title>Complete genome sequence of Haloterrigena turkmenica type strain (4k).</title>
        <authorList>
            <person name="Saunders E."/>
            <person name="Tindall B.J."/>
            <person name="Fahnrich R."/>
            <person name="Lapidus A."/>
            <person name="Copeland A."/>
            <person name="Del Rio T.G."/>
            <person name="Lucas S."/>
            <person name="Chen F."/>
            <person name="Tice H."/>
            <person name="Cheng J.F."/>
            <person name="Han C."/>
            <person name="Detter J.C."/>
            <person name="Bruce D."/>
            <person name="Goodwin L."/>
            <person name="Chain P."/>
            <person name="Pitluck S."/>
            <person name="Pati A."/>
            <person name="Ivanova N."/>
            <person name="Mavromatis K."/>
            <person name="Chen A."/>
            <person name="Palaniappan K."/>
            <person name="Land M."/>
            <person name="Hauser L."/>
            <person name="Chang Y.J."/>
            <person name="Jeffries C.D."/>
            <person name="Brettin T."/>
            <person name="Rohde M."/>
            <person name="Goker M."/>
            <person name="Bristow J."/>
            <person name="Eisen J.A."/>
            <person name="Markowitz V."/>
            <person name="Hugenholtz P."/>
            <person name="Klenk H.P."/>
            <person name="Kyrpides N.C."/>
        </authorList>
    </citation>
    <scope>NUCLEOTIDE SEQUENCE [LARGE SCALE GENOMIC DNA]</scope>
    <source>
        <strain evidence="2">ATCC 51198 / DSM 5511 / JCM 9101 / NCIMB 13204 / VKM B-1734 / 4k</strain>
    </source>
</reference>
<gene>
    <name evidence="1" type="ordered locus">Htur_5102</name>
</gene>
<dbReference type="OrthoDB" id="178002at2157"/>
<accession>D2S3P2</accession>
<sequence>MSVRIEGFEELSDRLSQLSRDAESIDGENTVPMTELFPPDFMQTYTEFDSLEEFFDESPWVIESQEDFESIPEKKFDDYVDNHTGFNSWEVMLKAAGREWVGRKLNLD</sequence>
<dbReference type="Proteomes" id="UP000001903">
    <property type="component" value="Plasmid pHTUR05"/>
</dbReference>
<dbReference type="AlphaFoldDB" id="D2S3P2"/>
<evidence type="ECO:0000313" key="2">
    <source>
        <dbReference type="Proteomes" id="UP000001903"/>
    </source>
</evidence>
<dbReference type="KEGG" id="htu:Htur_5102"/>
<name>D2S3P2_HALTV</name>
<evidence type="ECO:0000313" key="1">
    <source>
        <dbReference type="EMBL" id="ADB63989.1"/>
    </source>
</evidence>
<dbReference type="HOGENOM" id="CLU_145991_0_0_2"/>
<proteinExistence type="predicted"/>
<organism evidence="1 2">
    <name type="scientific">Haloterrigena turkmenica (strain ATCC 51198 / DSM 5511 / JCM 9101 / NCIMB 13204 / VKM B-1734 / 4k)</name>
    <name type="common">Halococcus turkmenicus</name>
    <dbReference type="NCBI Taxonomy" id="543526"/>
    <lineage>
        <taxon>Archaea</taxon>
        <taxon>Methanobacteriati</taxon>
        <taxon>Methanobacteriota</taxon>
        <taxon>Stenosarchaea group</taxon>
        <taxon>Halobacteria</taxon>
        <taxon>Halobacteriales</taxon>
        <taxon>Natrialbaceae</taxon>
        <taxon>Haloterrigena</taxon>
    </lineage>
</organism>
<dbReference type="GeneID" id="8745907"/>
<keyword evidence="2" id="KW-1185">Reference proteome</keyword>
<keyword evidence="1" id="KW-0614">Plasmid</keyword>
<geneLocation type="plasmid" evidence="1 2">
    <name>pHTUR05</name>
</geneLocation>
<protein>
    <submittedName>
        <fullName evidence="1">Uncharacterized protein</fullName>
    </submittedName>
</protein>